<keyword evidence="3" id="KW-1185">Reference proteome</keyword>
<evidence type="ECO:0000256" key="1">
    <source>
        <dbReference type="SAM" id="Phobius"/>
    </source>
</evidence>
<dbReference type="AlphaFoldDB" id="A0A949K5C9"/>
<evidence type="ECO:0008006" key="4">
    <source>
        <dbReference type="Google" id="ProtNLM"/>
    </source>
</evidence>
<comment type="caution">
    <text evidence="2">The sequence shown here is derived from an EMBL/GenBank/DDBJ whole genome shotgun (WGS) entry which is preliminary data.</text>
</comment>
<keyword evidence="1" id="KW-1133">Transmembrane helix</keyword>
<evidence type="ECO:0000313" key="2">
    <source>
        <dbReference type="EMBL" id="MBU9736018.1"/>
    </source>
</evidence>
<accession>A0A949K5C9</accession>
<feature type="transmembrane region" description="Helical" evidence="1">
    <location>
        <begin position="153"/>
        <end position="172"/>
    </location>
</feature>
<protein>
    <recommendedName>
        <fullName evidence="4">Membrane protein YkvI</fullName>
    </recommendedName>
</protein>
<feature type="transmembrane region" description="Helical" evidence="1">
    <location>
        <begin position="268"/>
        <end position="295"/>
    </location>
</feature>
<dbReference type="EMBL" id="JAHQCW010000006">
    <property type="protein sequence ID" value="MBU9736018.1"/>
    <property type="molecule type" value="Genomic_DNA"/>
</dbReference>
<keyword evidence="1" id="KW-0472">Membrane</keyword>
<organism evidence="2 3">
    <name type="scientific">Diplocloster agilis</name>
    <dbReference type="NCBI Taxonomy" id="2850323"/>
    <lineage>
        <taxon>Bacteria</taxon>
        <taxon>Bacillati</taxon>
        <taxon>Bacillota</taxon>
        <taxon>Clostridia</taxon>
        <taxon>Lachnospirales</taxon>
        <taxon>Lachnospiraceae</taxon>
        <taxon>Diplocloster</taxon>
    </lineage>
</organism>
<feature type="transmembrane region" description="Helical" evidence="1">
    <location>
        <begin position="333"/>
        <end position="358"/>
    </location>
</feature>
<feature type="transmembrane region" description="Helical" evidence="1">
    <location>
        <begin position="120"/>
        <end position="141"/>
    </location>
</feature>
<keyword evidence="1" id="KW-0812">Transmembrane</keyword>
<dbReference type="InterPro" id="IPR038728">
    <property type="entry name" value="YkvI-like"/>
</dbReference>
<reference evidence="2" key="1">
    <citation type="submission" date="2021-06" db="EMBL/GenBank/DDBJ databases">
        <title>Description of novel taxa of the family Lachnospiraceae.</title>
        <authorList>
            <person name="Chaplin A.V."/>
            <person name="Sokolova S.R."/>
            <person name="Pikina A.P."/>
            <person name="Korzhanova M."/>
            <person name="Belova V."/>
            <person name="Korostin D."/>
            <person name="Efimov B.A."/>
        </authorList>
    </citation>
    <scope>NUCLEOTIDE SEQUENCE</scope>
    <source>
        <strain evidence="2">ASD5720</strain>
    </source>
</reference>
<proteinExistence type="predicted"/>
<dbReference type="PANTHER" id="PTHR37814:SF1">
    <property type="entry name" value="MEMBRANE PROTEIN"/>
    <property type="match status" value="1"/>
</dbReference>
<evidence type="ECO:0000313" key="3">
    <source>
        <dbReference type="Proteomes" id="UP000712157"/>
    </source>
</evidence>
<dbReference type="RefSeq" id="WP_238720990.1">
    <property type="nucleotide sequence ID" value="NZ_JAHQCW010000006.1"/>
</dbReference>
<feature type="transmembrane region" description="Helical" evidence="1">
    <location>
        <begin position="90"/>
        <end position="114"/>
    </location>
</feature>
<name>A0A949K5C9_9FIRM</name>
<sequence>MRKRNGYFKIIIKYSGALIAFLIGSGFASGQEVLQFFSAYGPVGSLGAGALACLLLFWAFRTVLRDVQIWNLENTNQIYRRYCGRILGGIFEWLTPIFLFLLYVVMLSGAGALLEENYGLPVWTGRFLMLGLTLFTVLLGLDRLVDIIGKIGPVIIICVVCMGIACLIQKPVSIPQMYEKMSGLPLTRAAGTWWLSGLSYASFNIMTILPFLTGIGQKLPDRKTSRYCAAGSSLSFMMAAMILNFGMLGSINLVCGRNIPALVIAGQWFRGASAVFTLMMFAGIYTTAVPMLWSSGSRVYPDDKSNGFRWTVLILAVAAFFGGSLPFARLVNLIYPCMGYLGFLVLAGMLASDIRLLLKVKQKHVPR</sequence>
<dbReference type="PANTHER" id="PTHR37814">
    <property type="entry name" value="CONSERVED MEMBRANE PROTEIN"/>
    <property type="match status" value="1"/>
</dbReference>
<feature type="transmembrane region" description="Helical" evidence="1">
    <location>
        <begin position="40"/>
        <end position="60"/>
    </location>
</feature>
<dbReference type="Proteomes" id="UP000712157">
    <property type="component" value="Unassembled WGS sequence"/>
</dbReference>
<feature type="transmembrane region" description="Helical" evidence="1">
    <location>
        <begin position="192"/>
        <end position="215"/>
    </location>
</feature>
<gene>
    <name evidence="2" type="ORF">KTH89_05670</name>
</gene>
<feature type="transmembrane region" description="Helical" evidence="1">
    <location>
        <begin position="307"/>
        <end position="327"/>
    </location>
</feature>
<feature type="transmembrane region" description="Helical" evidence="1">
    <location>
        <begin position="227"/>
        <end position="248"/>
    </location>
</feature>